<gene>
    <name evidence="1" type="ORF">O6H91_11G076300</name>
</gene>
<organism evidence="1 2">
    <name type="scientific">Diphasiastrum complanatum</name>
    <name type="common">Issler's clubmoss</name>
    <name type="synonym">Lycopodium complanatum</name>
    <dbReference type="NCBI Taxonomy" id="34168"/>
    <lineage>
        <taxon>Eukaryota</taxon>
        <taxon>Viridiplantae</taxon>
        <taxon>Streptophyta</taxon>
        <taxon>Embryophyta</taxon>
        <taxon>Tracheophyta</taxon>
        <taxon>Lycopodiopsida</taxon>
        <taxon>Lycopodiales</taxon>
        <taxon>Lycopodiaceae</taxon>
        <taxon>Lycopodioideae</taxon>
        <taxon>Diphasiastrum</taxon>
    </lineage>
</organism>
<dbReference type="Proteomes" id="UP001162992">
    <property type="component" value="Chromosome 11"/>
</dbReference>
<comment type="caution">
    <text evidence="1">The sequence shown here is derived from an EMBL/GenBank/DDBJ whole genome shotgun (WGS) entry which is preliminary data.</text>
</comment>
<evidence type="ECO:0000313" key="2">
    <source>
        <dbReference type="Proteomes" id="UP001162992"/>
    </source>
</evidence>
<keyword evidence="2" id="KW-1185">Reference proteome</keyword>
<accession>A0ACC2CAT8</accession>
<sequence>MVVCKCRKATKLYCYVHKVPVCSDCICFPEHQLCVVRTYSEWVIDGDYEWPPKCMLCQQVLQDGDQPSCRLGCLHILHISCLELHLKSFPSHTAPAGYVCPGCSVPIWPPKNFKDFGTGLPSKLAEAIVQSNLGATLLGTQSTASLRVTPPAFSSDPLISSFSPSGLPLVPSSDGLHTGQPSAGTFEGSSNYEPSSHNNGITEIVESSSKHSLPIVDHSNGNSVGTAIAFNDTIAATSSASQSVSKLAVPSMPQLTKKSYAGPQQHSLARKNSRGDRSASASLSGDEYDDALRKKYSRRGPFYKKVLRSLLPFWSPALPGLPVTAPSRKDTGSEELIDGQPRRRHQRSATIDPRRILLFFAIMSCVATMLLLYYRLLQNSGSSSFE</sequence>
<reference evidence="2" key="1">
    <citation type="journal article" date="2024" name="Proc. Natl. Acad. Sci. U.S.A.">
        <title>Extraordinary preservation of gene collinearity over three hundred million years revealed in homosporous lycophytes.</title>
        <authorList>
            <person name="Li C."/>
            <person name="Wickell D."/>
            <person name="Kuo L.Y."/>
            <person name="Chen X."/>
            <person name="Nie B."/>
            <person name="Liao X."/>
            <person name="Peng D."/>
            <person name="Ji J."/>
            <person name="Jenkins J."/>
            <person name="Williams M."/>
            <person name="Shu S."/>
            <person name="Plott C."/>
            <person name="Barry K."/>
            <person name="Rajasekar S."/>
            <person name="Grimwood J."/>
            <person name="Han X."/>
            <person name="Sun S."/>
            <person name="Hou Z."/>
            <person name="He W."/>
            <person name="Dai G."/>
            <person name="Sun C."/>
            <person name="Schmutz J."/>
            <person name="Leebens-Mack J.H."/>
            <person name="Li F.W."/>
            <person name="Wang L."/>
        </authorList>
    </citation>
    <scope>NUCLEOTIDE SEQUENCE [LARGE SCALE GENOMIC DNA]</scope>
    <source>
        <strain evidence="2">cv. PW_Plant_1</strain>
    </source>
</reference>
<evidence type="ECO:0000313" key="1">
    <source>
        <dbReference type="EMBL" id="KAJ7539076.1"/>
    </source>
</evidence>
<name>A0ACC2CAT8_DIPCM</name>
<dbReference type="EMBL" id="CM055102">
    <property type="protein sequence ID" value="KAJ7539076.1"/>
    <property type="molecule type" value="Genomic_DNA"/>
</dbReference>
<proteinExistence type="predicted"/>
<protein>
    <submittedName>
        <fullName evidence="1">Uncharacterized protein</fullName>
    </submittedName>
</protein>